<keyword evidence="2" id="KW-1185">Reference proteome</keyword>
<gene>
    <name evidence="1" type="ORF">PX52LOC_03744</name>
</gene>
<evidence type="ECO:0000313" key="2">
    <source>
        <dbReference type="Proteomes" id="UP000324974"/>
    </source>
</evidence>
<dbReference type="InterPro" id="IPR009414">
    <property type="entry name" value="DUF1064"/>
</dbReference>
<proteinExistence type="predicted"/>
<protein>
    <recommendedName>
        <fullName evidence="3">DUF1064 domain-containing protein</fullName>
    </recommendedName>
</protein>
<dbReference type="OrthoDB" id="1048605at2"/>
<dbReference type="AlphaFoldDB" id="A0A5C1AI18"/>
<reference evidence="2" key="1">
    <citation type="submission" date="2019-08" db="EMBL/GenBank/DDBJ databases">
        <title>Limnoglobus roseus gen. nov., sp. nov., a novel freshwater planctomycete with a giant genome from the family Gemmataceae.</title>
        <authorList>
            <person name="Kulichevskaya I.S."/>
            <person name="Naumoff D.G."/>
            <person name="Miroshnikov K."/>
            <person name="Ivanova A."/>
            <person name="Philippov D.A."/>
            <person name="Hakobyan A."/>
            <person name="Rijpstra I.C."/>
            <person name="Sinninghe Damste J.S."/>
            <person name="Liesack W."/>
            <person name="Dedysh S.N."/>
        </authorList>
    </citation>
    <scope>NUCLEOTIDE SEQUENCE [LARGE SCALE GENOMIC DNA]</scope>
    <source>
        <strain evidence="2">PX52</strain>
    </source>
</reference>
<dbReference type="Proteomes" id="UP000324974">
    <property type="component" value="Chromosome"/>
</dbReference>
<accession>A0A5C1AI18</accession>
<dbReference type="KEGG" id="lrs:PX52LOC_03744"/>
<dbReference type="EMBL" id="CP042425">
    <property type="protein sequence ID" value="QEL16774.1"/>
    <property type="molecule type" value="Genomic_DNA"/>
</dbReference>
<name>A0A5C1AI18_9BACT</name>
<organism evidence="1 2">
    <name type="scientific">Limnoglobus roseus</name>
    <dbReference type="NCBI Taxonomy" id="2598579"/>
    <lineage>
        <taxon>Bacteria</taxon>
        <taxon>Pseudomonadati</taxon>
        <taxon>Planctomycetota</taxon>
        <taxon>Planctomycetia</taxon>
        <taxon>Gemmatales</taxon>
        <taxon>Gemmataceae</taxon>
        <taxon>Limnoglobus</taxon>
    </lineage>
</organism>
<dbReference type="Pfam" id="PF06356">
    <property type="entry name" value="DUF1064"/>
    <property type="match status" value="1"/>
</dbReference>
<evidence type="ECO:0000313" key="1">
    <source>
        <dbReference type="EMBL" id="QEL16774.1"/>
    </source>
</evidence>
<dbReference type="RefSeq" id="WP_149111456.1">
    <property type="nucleotide sequence ID" value="NZ_CP042425.1"/>
</dbReference>
<evidence type="ECO:0008006" key="3">
    <source>
        <dbReference type="Google" id="ProtNLM"/>
    </source>
</evidence>
<sequence>MPRSRASWGRKGKYNNTRTCVDGIWFDSKLEAARWQELLLLQKAGEITDLRRQVPYRLDVNGFLICRLIVDFTYLDSATGKLVTEDTKGVLTPECAIKLKLMRAIHGIDVQLVRKK</sequence>